<organism evidence="1 2">
    <name type="scientific">Phocaeicola vulgatus str. 3975 RP4</name>
    <dbReference type="NCBI Taxonomy" id="1339352"/>
    <lineage>
        <taxon>Bacteria</taxon>
        <taxon>Pseudomonadati</taxon>
        <taxon>Bacteroidota</taxon>
        <taxon>Bacteroidia</taxon>
        <taxon>Bacteroidales</taxon>
        <taxon>Bacteroidaceae</taxon>
        <taxon>Phocaeicola</taxon>
    </lineage>
</organism>
<evidence type="ECO:0000313" key="2">
    <source>
        <dbReference type="Proteomes" id="UP000027661"/>
    </source>
</evidence>
<comment type="caution">
    <text evidence="1">The sequence shown here is derived from an EMBL/GenBank/DDBJ whole genome shotgun (WGS) entry which is preliminary data.</text>
</comment>
<protein>
    <submittedName>
        <fullName evidence="1">Uncharacterized protein</fullName>
    </submittedName>
</protein>
<dbReference type="EMBL" id="JNHM01000164">
    <property type="protein sequence ID" value="KDS44309.1"/>
    <property type="molecule type" value="Genomic_DNA"/>
</dbReference>
<reference evidence="1 2" key="1">
    <citation type="submission" date="2014-04" db="EMBL/GenBank/DDBJ databases">
        <authorList>
            <person name="Sears C."/>
            <person name="Carroll K."/>
            <person name="Sack B.R."/>
            <person name="Qadri F."/>
            <person name="Myers L.L."/>
            <person name="Chung G.-T."/>
            <person name="Escheverria P."/>
            <person name="Fraser C.M."/>
            <person name="Sadzewicz L."/>
            <person name="Shefchek K.A."/>
            <person name="Tallon L."/>
            <person name="Das S.P."/>
            <person name="Daugherty S."/>
            <person name="Mongodin E.F."/>
        </authorList>
    </citation>
    <scope>NUCLEOTIDE SEQUENCE [LARGE SCALE GENOMIC DNA]</scope>
    <source>
        <strain evidence="1 2">3975 RP4</strain>
    </source>
</reference>
<gene>
    <name evidence="1" type="ORF">M099_4253</name>
</gene>
<evidence type="ECO:0000313" key="1">
    <source>
        <dbReference type="EMBL" id="KDS44309.1"/>
    </source>
</evidence>
<accession>A0A069S3K1</accession>
<dbReference type="Proteomes" id="UP000027661">
    <property type="component" value="Unassembled WGS sequence"/>
</dbReference>
<dbReference type="PATRIC" id="fig|1339352.3.peg.3983"/>
<dbReference type="AlphaFoldDB" id="A0A069S3K1"/>
<proteinExistence type="predicted"/>
<sequence>MEKELSDRFADVDLLGGSSICPVHTGFSSEKLGILAGFHPKNQDSRLDFQSKC</sequence>
<name>A0A069S3K1_PHOVU</name>